<reference evidence="3" key="1">
    <citation type="submission" date="2016-10" db="EMBL/GenBank/DDBJ databases">
        <authorList>
            <person name="Varghese N."/>
            <person name="Submissions S."/>
        </authorList>
    </citation>
    <scope>NUCLEOTIDE SEQUENCE [LARGE SCALE GENOMIC DNA]</scope>
    <source>
        <strain evidence="3">DSM 44718</strain>
    </source>
</reference>
<evidence type="ECO:0000313" key="2">
    <source>
        <dbReference type="EMBL" id="SDZ33165.1"/>
    </source>
</evidence>
<gene>
    <name evidence="2" type="ORF">SAMN05421684_4582</name>
</gene>
<dbReference type="EMBL" id="FNQB01000002">
    <property type="protein sequence ID" value="SDZ33165.1"/>
    <property type="molecule type" value="Genomic_DNA"/>
</dbReference>
<evidence type="ECO:0000313" key="3">
    <source>
        <dbReference type="Proteomes" id="UP000199632"/>
    </source>
</evidence>
<name>A0A1H3S6F4_9ACTN</name>
<feature type="region of interest" description="Disordered" evidence="1">
    <location>
        <begin position="1"/>
        <end position="36"/>
    </location>
</feature>
<feature type="compositionally biased region" description="Polar residues" evidence="1">
    <location>
        <begin position="20"/>
        <end position="36"/>
    </location>
</feature>
<protein>
    <submittedName>
        <fullName evidence="2">Uncharacterized protein</fullName>
    </submittedName>
</protein>
<evidence type="ECO:0000256" key="1">
    <source>
        <dbReference type="SAM" id="MobiDB-lite"/>
    </source>
</evidence>
<sequence length="49" mass="5833">MASMADRIRDFLRSPRGQRLVQQGRTQLNKPENQRRLQQLANKLRSRGR</sequence>
<keyword evidence="3" id="KW-1185">Reference proteome</keyword>
<dbReference type="AlphaFoldDB" id="A0A1H3S6F4"/>
<dbReference type="Proteomes" id="UP000199632">
    <property type="component" value="Unassembled WGS sequence"/>
</dbReference>
<accession>A0A1H3S6F4</accession>
<proteinExistence type="predicted"/>
<organism evidence="2 3">
    <name type="scientific">Asanoa ishikariensis</name>
    <dbReference type="NCBI Taxonomy" id="137265"/>
    <lineage>
        <taxon>Bacteria</taxon>
        <taxon>Bacillati</taxon>
        <taxon>Actinomycetota</taxon>
        <taxon>Actinomycetes</taxon>
        <taxon>Micromonosporales</taxon>
        <taxon>Micromonosporaceae</taxon>
        <taxon>Asanoa</taxon>
    </lineage>
</organism>
<feature type="compositionally biased region" description="Basic and acidic residues" evidence="1">
    <location>
        <begin position="1"/>
        <end position="13"/>
    </location>
</feature>